<name>A0A8S5SNS9_9CAUD</name>
<dbReference type="SUPFAM" id="SSF52540">
    <property type="entry name" value="P-loop containing nucleoside triphosphate hydrolases"/>
    <property type="match status" value="1"/>
</dbReference>
<reference evidence="1" key="1">
    <citation type="journal article" date="2021" name="Proc. Natl. Acad. Sci. U.S.A.">
        <title>A Catalog of Tens of Thousands of Viruses from Human Metagenomes Reveals Hidden Associations with Chronic Diseases.</title>
        <authorList>
            <person name="Tisza M.J."/>
            <person name="Buck C.B."/>
        </authorList>
    </citation>
    <scope>NUCLEOTIDE SEQUENCE</scope>
    <source>
        <strain evidence="1">CtIKM86</strain>
    </source>
</reference>
<dbReference type="EMBL" id="BK032631">
    <property type="protein sequence ID" value="DAF52226.1"/>
    <property type="molecule type" value="Genomic_DNA"/>
</dbReference>
<protein>
    <submittedName>
        <fullName evidence="1">MoxR-like ATPase</fullName>
    </submittedName>
</protein>
<dbReference type="Gene3D" id="3.40.50.300">
    <property type="entry name" value="P-loop containing nucleotide triphosphate hydrolases"/>
    <property type="match status" value="1"/>
</dbReference>
<evidence type="ECO:0000313" key="1">
    <source>
        <dbReference type="EMBL" id="DAF52226.1"/>
    </source>
</evidence>
<dbReference type="InterPro" id="IPR027417">
    <property type="entry name" value="P-loop_NTPase"/>
</dbReference>
<sequence length="354" mass="39615">MSIDLTVTPSEAKEMVKRTLKAGLTPLLESQPGIGKSQLVKEIAKEWKCKLIDVRLSTCDPCDLQGLPKLTDTEAKFVPFNCFPTEDTPIPEGYNGFILFLDEFKSAPRSVLAAAYKLVLDREVGQYRLHSKCAVVCASNRTEDNAIVNDMGTALQSRVVHINMRPDIDSWFNEVGYPLQYDPRLLAFLSFNKDKFCTFNPEAESTDTYACPRTYEFANKLIKDKESLDDLDINLLNGTISSSVTADFISFVKCFKRLPKITDIEKDPENIPLFTGSDSNLKFAITAALISSTNSKNVGKFLTYIQRYENSPLLNLFLKATVARNKRLLTVPEFNKAILKLGSNVISANSTEDF</sequence>
<proteinExistence type="predicted"/>
<organism evidence="1">
    <name type="scientific">Podoviridae sp. ctIKM86</name>
    <dbReference type="NCBI Taxonomy" id="2827729"/>
    <lineage>
        <taxon>Viruses</taxon>
        <taxon>Duplodnaviria</taxon>
        <taxon>Heunggongvirae</taxon>
        <taxon>Uroviricota</taxon>
        <taxon>Caudoviricetes</taxon>
    </lineage>
</organism>
<accession>A0A8S5SNS9</accession>